<organism evidence="1 2">
    <name type="scientific">Marinobacterium zhoushanense</name>
    <dbReference type="NCBI Taxonomy" id="1679163"/>
    <lineage>
        <taxon>Bacteria</taxon>
        <taxon>Pseudomonadati</taxon>
        <taxon>Pseudomonadota</taxon>
        <taxon>Gammaproteobacteria</taxon>
        <taxon>Oceanospirillales</taxon>
        <taxon>Oceanospirillaceae</taxon>
        <taxon>Marinobacterium</taxon>
    </lineage>
</organism>
<dbReference type="Proteomes" id="UP000629025">
    <property type="component" value="Unassembled WGS sequence"/>
</dbReference>
<evidence type="ECO:0000313" key="2">
    <source>
        <dbReference type="Proteomes" id="UP000629025"/>
    </source>
</evidence>
<reference evidence="2" key="1">
    <citation type="journal article" date="2019" name="Int. J. Syst. Evol. Microbiol.">
        <title>The Global Catalogue of Microorganisms (GCM) 10K type strain sequencing project: providing services to taxonomists for standard genome sequencing and annotation.</title>
        <authorList>
            <consortium name="The Broad Institute Genomics Platform"/>
            <consortium name="The Broad Institute Genome Sequencing Center for Infectious Disease"/>
            <person name="Wu L."/>
            <person name="Ma J."/>
        </authorList>
    </citation>
    <scope>NUCLEOTIDE SEQUENCE [LARGE SCALE GENOMIC DNA]</scope>
    <source>
        <strain evidence="2">CGMCC 1.15341</strain>
    </source>
</reference>
<sequence>MCFNLDPEQVGALRINDDFLYTGAQRAAGIELRAQVDALAVTRATECLHRLYTERECQPVHSTKG</sequence>
<proteinExistence type="predicted"/>
<keyword evidence="2" id="KW-1185">Reference proteome</keyword>
<protein>
    <submittedName>
        <fullName evidence="1">Uncharacterized protein</fullName>
    </submittedName>
</protein>
<evidence type="ECO:0000313" key="1">
    <source>
        <dbReference type="EMBL" id="GGC07131.1"/>
    </source>
</evidence>
<gene>
    <name evidence="1" type="ORF">GCM10011352_36810</name>
</gene>
<accession>A0ABQ1KTQ8</accession>
<comment type="caution">
    <text evidence="1">The sequence shown here is derived from an EMBL/GenBank/DDBJ whole genome shotgun (WGS) entry which is preliminary data.</text>
</comment>
<name>A0ABQ1KTQ8_9GAMM</name>
<dbReference type="EMBL" id="BMIJ01000008">
    <property type="protein sequence ID" value="GGC07131.1"/>
    <property type="molecule type" value="Genomic_DNA"/>
</dbReference>